<feature type="domain" description="Histidine kinase/HSP90-like ATPase" evidence="6">
    <location>
        <begin position="300"/>
        <end position="400"/>
    </location>
</feature>
<dbReference type="PANTHER" id="PTHR24421:SF56">
    <property type="entry name" value="OXYGEN SENSOR HISTIDINE KINASE RESPONSE REGULATOR DOST"/>
    <property type="match status" value="1"/>
</dbReference>
<dbReference type="Gene3D" id="3.30.450.40">
    <property type="match status" value="1"/>
</dbReference>
<feature type="domain" description="GAF" evidence="5">
    <location>
        <begin position="30"/>
        <end position="173"/>
    </location>
</feature>
<dbReference type="InterPro" id="IPR003018">
    <property type="entry name" value="GAF"/>
</dbReference>
<dbReference type="EMBL" id="CP146203">
    <property type="protein sequence ID" value="XBH20492.1"/>
    <property type="molecule type" value="Genomic_DNA"/>
</dbReference>
<dbReference type="PANTHER" id="PTHR24421">
    <property type="entry name" value="NITRATE/NITRITE SENSOR PROTEIN NARX-RELATED"/>
    <property type="match status" value="1"/>
</dbReference>
<organism evidence="7">
    <name type="scientific">Jonesiaceae bacterium BS-20</name>
    <dbReference type="NCBI Taxonomy" id="3120821"/>
    <lineage>
        <taxon>Bacteria</taxon>
        <taxon>Bacillati</taxon>
        <taxon>Actinomycetota</taxon>
        <taxon>Actinomycetes</taxon>
        <taxon>Micrococcales</taxon>
        <taxon>Jonesiaceae</taxon>
    </lineage>
</organism>
<dbReference type="Pfam" id="PF13185">
    <property type="entry name" value="GAF_2"/>
    <property type="match status" value="1"/>
</dbReference>
<dbReference type="Pfam" id="PF07730">
    <property type="entry name" value="HisKA_3"/>
    <property type="match status" value="1"/>
</dbReference>
<evidence type="ECO:0000259" key="6">
    <source>
        <dbReference type="SMART" id="SM00387"/>
    </source>
</evidence>
<keyword evidence="1" id="KW-0808">Transferase</keyword>
<dbReference type="Gene3D" id="1.20.5.1930">
    <property type="match status" value="1"/>
</dbReference>
<dbReference type="InterPro" id="IPR036890">
    <property type="entry name" value="HATPase_C_sf"/>
</dbReference>
<reference evidence="7" key="1">
    <citation type="submission" date="2024-02" db="EMBL/GenBank/DDBJ databases">
        <title>Tomenella chthoni gen. nov. sp. nov., a member of the family Jonesiaceae isolated from bat guano.</title>
        <authorList>
            <person name="Miller S.L."/>
            <person name="King J."/>
            <person name="Sankaranarayanan K."/>
            <person name="Lawson P.A."/>
        </authorList>
    </citation>
    <scope>NUCLEOTIDE SEQUENCE</scope>
    <source>
        <strain evidence="7">BS-20</strain>
    </source>
</reference>
<dbReference type="GO" id="GO:0016020">
    <property type="term" value="C:membrane"/>
    <property type="evidence" value="ECO:0007669"/>
    <property type="project" value="InterPro"/>
</dbReference>
<dbReference type="AlphaFoldDB" id="A0AAU7DTW7"/>
<feature type="region of interest" description="Disordered" evidence="4">
    <location>
        <begin position="395"/>
        <end position="422"/>
    </location>
</feature>
<protein>
    <submittedName>
        <fullName evidence="7">Histidine kinase</fullName>
    </submittedName>
</protein>
<keyword evidence="3" id="KW-0902">Two-component regulatory system</keyword>
<sequence length="422" mass="45805">MMPSEADAIERERWLSAGSQITTMLLQGMPEEDVLEHIVSVAREIADADAAGLVLPGLKGELVMEIVRGWNADDLLGLVMPRDGLSWTALRTGRARNIPSLAKARNIAHEEMRRFGPALYAPMGTPEKPVGVLVLLRKTSEESFVTKDLERASTFADQAALALVVSEARQAQDVGKLVEERERIARDLHDLAIQQLFATGMQLEVVRRRAARGLDKAGLIAILDEALDNIDNSVREIRSIVHSLRDPDAATGIVERLRREAALARTGLGFAPSLVISLDDRGLGALDADEHVIDESISQTLSDDILAVCREGLANAARHAQAQSVAVRVAFTSERNSLDGHGRVDIEVEDDGIGLQDVSGRKSGTWNLSARARQHGGTYNLENSPSGRGALLTWTSPLRGGKPTLEPADEDYPENDFEAEGE</sequence>
<evidence type="ECO:0000256" key="4">
    <source>
        <dbReference type="SAM" id="MobiDB-lite"/>
    </source>
</evidence>
<evidence type="ECO:0000256" key="3">
    <source>
        <dbReference type="ARBA" id="ARBA00023012"/>
    </source>
</evidence>
<evidence type="ECO:0000313" key="7">
    <source>
        <dbReference type="EMBL" id="XBH20492.1"/>
    </source>
</evidence>
<dbReference type="GO" id="GO:0046983">
    <property type="term" value="F:protein dimerization activity"/>
    <property type="evidence" value="ECO:0007669"/>
    <property type="project" value="InterPro"/>
</dbReference>
<name>A0AAU7DTW7_9MICO</name>
<evidence type="ECO:0000256" key="2">
    <source>
        <dbReference type="ARBA" id="ARBA00022777"/>
    </source>
</evidence>
<proteinExistence type="predicted"/>
<gene>
    <name evidence="7" type="ORF">V5R04_09570</name>
</gene>
<dbReference type="SUPFAM" id="SSF55781">
    <property type="entry name" value="GAF domain-like"/>
    <property type="match status" value="1"/>
</dbReference>
<dbReference type="InterPro" id="IPR011712">
    <property type="entry name" value="Sig_transdc_His_kin_sub3_dim/P"/>
</dbReference>
<dbReference type="Gene3D" id="3.30.565.10">
    <property type="entry name" value="Histidine kinase-like ATPase, C-terminal domain"/>
    <property type="match status" value="1"/>
</dbReference>
<evidence type="ECO:0000256" key="1">
    <source>
        <dbReference type="ARBA" id="ARBA00022679"/>
    </source>
</evidence>
<dbReference type="GO" id="GO:0000155">
    <property type="term" value="F:phosphorelay sensor kinase activity"/>
    <property type="evidence" value="ECO:0007669"/>
    <property type="project" value="InterPro"/>
</dbReference>
<dbReference type="SMART" id="SM00387">
    <property type="entry name" value="HATPase_c"/>
    <property type="match status" value="1"/>
</dbReference>
<evidence type="ECO:0000259" key="5">
    <source>
        <dbReference type="SMART" id="SM00065"/>
    </source>
</evidence>
<feature type="compositionally biased region" description="Acidic residues" evidence="4">
    <location>
        <begin position="407"/>
        <end position="422"/>
    </location>
</feature>
<dbReference type="InterPro" id="IPR029016">
    <property type="entry name" value="GAF-like_dom_sf"/>
</dbReference>
<keyword evidence="2 7" id="KW-0418">Kinase</keyword>
<dbReference type="SMART" id="SM00065">
    <property type="entry name" value="GAF"/>
    <property type="match status" value="1"/>
</dbReference>
<dbReference type="InterPro" id="IPR003594">
    <property type="entry name" value="HATPase_dom"/>
</dbReference>
<dbReference type="SUPFAM" id="SSF55874">
    <property type="entry name" value="ATPase domain of HSP90 chaperone/DNA topoisomerase II/histidine kinase"/>
    <property type="match status" value="1"/>
</dbReference>
<dbReference type="InterPro" id="IPR050482">
    <property type="entry name" value="Sensor_HK_TwoCompSys"/>
</dbReference>
<accession>A0AAU7DTW7</accession>